<evidence type="ECO:0000313" key="2">
    <source>
        <dbReference type="EMBL" id="RZU38661.1"/>
    </source>
</evidence>
<dbReference type="InterPro" id="IPR023393">
    <property type="entry name" value="START-like_dom_sf"/>
</dbReference>
<organism evidence="2 3">
    <name type="scientific">Fluviicoccus keumensis</name>
    <dbReference type="NCBI Taxonomy" id="1435465"/>
    <lineage>
        <taxon>Bacteria</taxon>
        <taxon>Pseudomonadati</taxon>
        <taxon>Pseudomonadota</taxon>
        <taxon>Gammaproteobacteria</taxon>
        <taxon>Moraxellales</taxon>
        <taxon>Moraxellaceae</taxon>
        <taxon>Fluviicoccus</taxon>
    </lineage>
</organism>
<comment type="caution">
    <text evidence="2">The sequence shown here is derived from an EMBL/GenBank/DDBJ whole genome shotgun (WGS) entry which is preliminary data.</text>
</comment>
<feature type="signal peptide" evidence="1">
    <location>
        <begin position="1"/>
        <end position="23"/>
    </location>
</feature>
<accession>A0A4Q7YP71</accession>
<keyword evidence="3" id="KW-1185">Reference proteome</keyword>
<keyword evidence="1" id="KW-0732">Signal</keyword>
<evidence type="ECO:0000313" key="3">
    <source>
        <dbReference type="Proteomes" id="UP000292423"/>
    </source>
</evidence>
<name>A0A4Q7YP71_9GAMM</name>
<dbReference type="Proteomes" id="UP000292423">
    <property type="component" value="Unassembled WGS sequence"/>
</dbReference>
<gene>
    <name evidence="2" type="ORF">EV700_2596</name>
</gene>
<sequence>MKSRLFALGLILAVLMPTLPAFANGDDDLDELRTPLGNEWRLTRHDQRRNIKTWSRLEDGKRYRSFKVEAELEGTVDSLAHVLLDFENYTKWFWETRESKLVKQVSPTEFIVYMVHNAPAGLPDRDTVLRGVLEPQTRTKPFVMLRVTAAPDYMPQKRGLVRMPAEEITVKFSPVAPNKIHVEAEGYFDAGGTVPAWAANFVQRSAPYSVILGMQRMMGQDRYMLAKSPLPFTVYGWSNYN</sequence>
<dbReference type="AlphaFoldDB" id="A0A4Q7YP71"/>
<evidence type="ECO:0000256" key="1">
    <source>
        <dbReference type="SAM" id="SignalP"/>
    </source>
</evidence>
<feature type="chain" id="PRO_5020487184" description="START domain-containing protein" evidence="1">
    <location>
        <begin position="24"/>
        <end position="241"/>
    </location>
</feature>
<dbReference type="SUPFAM" id="SSF55961">
    <property type="entry name" value="Bet v1-like"/>
    <property type="match status" value="1"/>
</dbReference>
<evidence type="ECO:0008006" key="4">
    <source>
        <dbReference type="Google" id="ProtNLM"/>
    </source>
</evidence>
<reference evidence="2 3" key="1">
    <citation type="submission" date="2019-02" db="EMBL/GenBank/DDBJ databases">
        <title>Genomic Encyclopedia of Type Strains, Phase IV (KMG-IV): sequencing the most valuable type-strain genomes for metagenomic binning, comparative biology and taxonomic classification.</title>
        <authorList>
            <person name="Goeker M."/>
        </authorList>
    </citation>
    <scope>NUCLEOTIDE SEQUENCE [LARGE SCALE GENOMIC DNA]</scope>
    <source>
        <strain evidence="2 3">DSM 105135</strain>
    </source>
</reference>
<dbReference type="OrthoDB" id="5734556at2"/>
<dbReference type="Gene3D" id="3.30.530.20">
    <property type="match status" value="1"/>
</dbReference>
<proteinExistence type="predicted"/>
<dbReference type="EMBL" id="SHKX01000013">
    <property type="protein sequence ID" value="RZU38661.1"/>
    <property type="molecule type" value="Genomic_DNA"/>
</dbReference>
<protein>
    <recommendedName>
        <fullName evidence="4">START domain-containing protein</fullName>
    </recommendedName>
</protein>
<dbReference type="RefSeq" id="WP_130414419.1">
    <property type="nucleotide sequence ID" value="NZ_SHKX01000013.1"/>
</dbReference>